<feature type="repeat" description="WD" evidence="13">
    <location>
        <begin position="198"/>
        <end position="240"/>
    </location>
</feature>
<dbReference type="VEuPathDB" id="TriTrypDB:LdCL_290012400"/>
<accession>A0A504XQN2</accession>
<dbReference type="Proteomes" id="UP000318821">
    <property type="component" value="Unassembled WGS sequence"/>
</dbReference>
<dbReference type="InterPro" id="IPR015943">
    <property type="entry name" value="WD40/YVTN_repeat-like_dom_sf"/>
</dbReference>
<dbReference type="Gene3D" id="2.130.10.10">
    <property type="entry name" value="YVTN repeat-like/Quinoprotein amine dehydrogenase"/>
    <property type="match status" value="1"/>
</dbReference>
<evidence type="ECO:0000313" key="16">
    <source>
        <dbReference type="Proteomes" id="UP000318821"/>
    </source>
</evidence>
<dbReference type="InterPro" id="IPR036322">
    <property type="entry name" value="WD40_repeat_dom_sf"/>
</dbReference>
<dbReference type="PANTHER" id="PTHR46027">
    <property type="entry name" value="PEROXISOMAL TARGETING SIGNAL 2 RECEPTOR"/>
    <property type="match status" value="1"/>
</dbReference>
<gene>
    <name evidence="15" type="ORF">CGC20_25730</name>
</gene>
<evidence type="ECO:0000256" key="2">
    <source>
        <dbReference type="ARBA" id="ARBA00004514"/>
    </source>
</evidence>
<keyword evidence="8" id="KW-0689">Ribosomal protein</keyword>
<dbReference type="EMBL" id="RHLD01000010">
    <property type="protein sequence ID" value="TPP50833.1"/>
    <property type="molecule type" value="Genomic_DNA"/>
</dbReference>
<dbReference type="PROSITE" id="PS50082">
    <property type="entry name" value="WD_REPEATS_2"/>
    <property type="match status" value="2"/>
</dbReference>
<comment type="caution">
    <text evidence="15">The sequence shown here is derived from an EMBL/GenBank/DDBJ whole genome shotgun (WGS) entry which is preliminary data.</text>
</comment>
<keyword evidence="4" id="KW-0963">Cytoplasm</keyword>
<dbReference type="VEuPathDB" id="TriTrypDB:LDHU3_29.1050"/>
<evidence type="ECO:0000256" key="1">
    <source>
        <dbReference type="ARBA" id="ARBA00004253"/>
    </source>
</evidence>
<comment type="similarity">
    <text evidence="11">Belongs to the WD repeat peroxin-7 family.</text>
</comment>
<keyword evidence="10" id="KW-0687">Ribonucleoprotein</keyword>
<dbReference type="PRINTS" id="PR00320">
    <property type="entry name" value="GPROTEINBRPT"/>
</dbReference>
<dbReference type="InterPro" id="IPR019775">
    <property type="entry name" value="WD40_repeat_CS"/>
</dbReference>
<dbReference type="GO" id="GO:1990904">
    <property type="term" value="C:ribonucleoprotein complex"/>
    <property type="evidence" value="ECO:0007669"/>
    <property type="project" value="UniProtKB-KW"/>
</dbReference>
<evidence type="ECO:0000259" key="14">
    <source>
        <dbReference type="Pfam" id="PF23609"/>
    </source>
</evidence>
<evidence type="ECO:0000256" key="11">
    <source>
        <dbReference type="ARBA" id="ARBA00024017"/>
    </source>
</evidence>
<sequence>MPSFQMHPGFAGQSIRTNPWKPTQLIISTSQNFGIVGSGKVYVVETAPGFQAGSPVSLVGCWGTPDGVFDACFSEADQNIVVTACGDGVKVYNLAMSLNRDGVIPLVHNAEHQAEVSCVAWNSGRRDTFYSASWDTTIKMYSAVKPEVSMVTMQEHFKEVYEVATTGHSPSSILSCSGDGSWKLWDNRSPQRSVLTQMAHQNQIVLSIDFCKSDPNIFASGGVDRTVRVWDARRPNQPLASFPGHDQACRRVRFSTSSPSMLASSGYDMRVCVWDLSKPQQPLTARYQHHREFVVGLEWSQAAPNALASASYDGSAFFWSYADANDDDVSAAFSSVIHAKLETASVRAALPLQLRMISSIDARVNMPLCALRRGTVS</sequence>
<dbReference type="PROSITE" id="PS00678">
    <property type="entry name" value="WD_REPEATS_1"/>
    <property type="match status" value="1"/>
</dbReference>
<dbReference type="AlphaFoldDB" id="A0A504XQN2"/>
<dbReference type="SUPFAM" id="SSF50978">
    <property type="entry name" value="WD40 repeat-like"/>
    <property type="match status" value="1"/>
</dbReference>
<evidence type="ECO:0000256" key="3">
    <source>
        <dbReference type="ARBA" id="ARBA00022448"/>
    </source>
</evidence>
<keyword evidence="9" id="KW-0576">Peroxisome</keyword>
<evidence type="ECO:0000256" key="12">
    <source>
        <dbReference type="ARBA" id="ARBA00032565"/>
    </source>
</evidence>
<dbReference type="SMART" id="SM00320">
    <property type="entry name" value="WD40"/>
    <property type="match status" value="6"/>
</dbReference>
<dbReference type="Pfam" id="PF23609">
    <property type="entry name" value="Beta-prop_EIPR1"/>
    <property type="match status" value="1"/>
</dbReference>
<dbReference type="InterPro" id="IPR044536">
    <property type="entry name" value="PEX7"/>
</dbReference>
<keyword evidence="7" id="KW-0653">Protein transport</keyword>
<evidence type="ECO:0000256" key="7">
    <source>
        <dbReference type="ARBA" id="ARBA00022927"/>
    </source>
</evidence>
<keyword evidence="3" id="KW-0813">Transport</keyword>
<reference evidence="16" key="1">
    <citation type="submission" date="2019-02" db="EMBL/GenBank/DDBJ databases">
        <title>FDA dAtabase for Regulatory Grade micrObial Sequences (FDA-ARGOS): Supporting development and validation of Infectious Disease Dx tests.</title>
        <authorList>
            <person name="Duncan R."/>
            <person name="Fisher C."/>
            <person name="Tallon L."/>
            <person name="Sadzewicz L."/>
            <person name="Sengamalay N."/>
            <person name="Ott S."/>
            <person name="Godinez A."/>
            <person name="Nagaraj S."/>
            <person name="Vavikolanu K."/>
            <person name="Vyas G."/>
            <person name="Nadendla S."/>
            <person name="Aluvathingal J."/>
            <person name="Sichtig H."/>
        </authorList>
    </citation>
    <scope>NUCLEOTIDE SEQUENCE [LARGE SCALE GENOMIC DNA]</scope>
    <source>
        <strain evidence="16">FDAARGOS_360</strain>
    </source>
</reference>
<dbReference type="GO" id="GO:0005782">
    <property type="term" value="C:peroxisomal matrix"/>
    <property type="evidence" value="ECO:0007669"/>
    <property type="project" value="UniProtKB-SubCell"/>
</dbReference>
<dbReference type="PANTHER" id="PTHR46027:SF1">
    <property type="entry name" value="PEROXISOMAL TARGETING SIGNAL 2 RECEPTOR"/>
    <property type="match status" value="1"/>
</dbReference>
<evidence type="ECO:0000256" key="10">
    <source>
        <dbReference type="ARBA" id="ARBA00023274"/>
    </source>
</evidence>
<proteinExistence type="inferred from homology"/>
<evidence type="ECO:0000256" key="5">
    <source>
        <dbReference type="ARBA" id="ARBA00022574"/>
    </source>
</evidence>
<evidence type="ECO:0000256" key="6">
    <source>
        <dbReference type="ARBA" id="ARBA00022737"/>
    </source>
</evidence>
<dbReference type="InterPro" id="IPR020472">
    <property type="entry name" value="WD40_PAC1"/>
</dbReference>
<feature type="repeat" description="WD" evidence="13">
    <location>
        <begin position="242"/>
        <end position="284"/>
    </location>
</feature>
<dbReference type="InterPro" id="IPR001680">
    <property type="entry name" value="WD40_rpt"/>
</dbReference>
<evidence type="ECO:0000256" key="8">
    <source>
        <dbReference type="ARBA" id="ARBA00022980"/>
    </source>
</evidence>
<keyword evidence="5 13" id="KW-0853">WD repeat</keyword>
<feature type="domain" description="EIPR1-like beta-propeller" evidence="14">
    <location>
        <begin position="62"/>
        <end position="274"/>
    </location>
</feature>
<dbReference type="GO" id="GO:0005840">
    <property type="term" value="C:ribosome"/>
    <property type="evidence" value="ECO:0007669"/>
    <property type="project" value="UniProtKB-KW"/>
</dbReference>
<dbReference type="GO" id="GO:0016558">
    <property type="term" value="P:protein import into peroxisome matrix"/>
    <property type="evidence" value="ECO:0007669"/>
    <property type="project" value="InterPro"/>
</dbReference>
<comment type="subcellular location">
    <subcellularLocation>
        <location evidence="2">Cytoplasm</location>
        <location evidence="2">Cytosol</location>
    </subcellularLocation>
    <subcellularLocation>
        <location evidence="1">Peroxisome matrix</location>
    </subcellularLocation>
</comment>
<organism evidence="15 16">
    <name type="scientific">Leishmania donovani</name>
    <dbReference type="NCBI Taxonomy" id="5661"/>
    <lineage>
        <taxon>Eukaryota</taxon>
        <taxon>Discoba</taxon>
        <taxon>Euglenozoa</taxon>
        <taxon>Kinetoplastea</taxon>
        <taxon>Metakinetoplastina</taxon>
        <taxon>Trypanosomatida</taxon>
        <taxon>Trypanosomatidae</taxon>
        <taxon>Leishmaniinae</taxon>
        <taxon>Leishmania</taxon>
    </lineage>
</organism>
<name>A0A504XQN2_LEIDO</name>
<protein>
    <recommendedName>
        <fullName evidence="12">Peroxin-7</fullName>
    </recommendedName>
</protein>
<dbReference type="VEuPathDB" id="TriTrypDB:LdBPK_290770.1"/>
<dbReference type="Pfam" id="PF00400">
    <property type="entry name" value="WD40"/>
    <property type="match status" value="1"/>
</dbReference>
<keyword evidence="6" id="KW-0677">Repeat</keyword>
<dbReference type="GO" id="GO:0005053">
    <property type="term" value="F:peroxisome matrix targeting signal-2 binding"/>
    <property type="evidence" value="ECO:0007669"/>
    <property type="project" value="InterPro"/>
</dbReference>
<evidence type="ECO:0000256" key="4">
    <source>
        <dbReference type="ARBA" id="ARBA00022490"/>
    </source>
</evidence>
<dbReference type="GO" id="GO:0005829">
    <property type="term" value="C:cytosol"/>
    <property type="evidence" value="ECO:0007669"/>
    <property type="project" value="UniProtKB-SubCell"/>
</dbReference>
<dbReference type="FunFam" id="2.130.10.10:FF:001161">
    <property type="entry name" value="Peroxisomal targeting signal 2 receptor, putative"/>
    <property type="match status" value="1"/>
</dbReference>
<evidence type="ECO:0000256" key="9">
    <source>
        <dbReference type="ARBA" id="ARBA00023140"/>
    </source>
</evidence>
<evidence type="ECO:0000256" key="13">
    <source>
        <dbReference type="PROSITE-ProRule" id="PRU00221"/>
    </source>
</evidence>
<evidence type="ECO:0000313" key="15">
    <source>
        <dbReference type="EMBL" id="TPP50833.1"/>
    </source>
</evidence>
<dbReference type="InterPro" id="IPR059104">
    <property type="entry name" value="Beta-prop_EIPR1-like"/>
</dbReference>